<gene>
    <name evidence="10" type="ORF">METZ01_LOCUS262944</name>
</gene>
<comment type="catalytic activity">
    <reaction evidence="8">
        <text>P(1),P(4)-bis(5'-adenosyl) tetraphosphate + H2O = 2 ADP + 2 H(+)</text>
        <dbReference type="Rhea" id="RHEA:24252"/>
        <dbReference type="ChEBI" id="CHEBI:15377"/>
        <dbReference type="ChEBI" id="CHEBI:15378"/>
        <dbReference type="ChEBI" id="CHEBI:58141"/>
        <dbReference type="ChEBI" id="CHEBI:456216"/>
        <dbReference type="EC" id="3.6.1.41"/>
    </reaction>
</comment>
<comment type="similarity">
    <text evidence="2">Belongs to the Ap4A hydrolase family.</text>
</comment>
<name>A0A382JD68_9ZZZZ</name>
<dbReference type="Gene3D" id="3.60.21.10">
    <property type="match status" value="1"/>
</dbReference>
<dbReference type="NCBIfam" id="NF001204">
    <property type="entry name" value="PRK00166.1"/>
    <property type="match status" value="1"/>
</dbReference>
<dbReference type="NCBIfam" id="TIGR00668">
    <property type="entry name" value="apaH"/>
    <property type="match status" value="1"/>
</dbReference>
<evidence type="ECO:0000256" key="3">
    <source>
        <dbReference type="ARBA" id="ARBA00012506"/>
    </source>
</evidence>
<evidence type="ECO:0000256" key="6">
    <source>
        <dbReference type="ARBA" id="ARBA00032248"/>
    </source>
</evidence>
<dbReference type="Pfam" id="PF00149">
    <property type="entry name" value="Metallophos"/>
    <property type="match status" value="1"/>
</dbReference>
<dbReference type="PANTHER" id="PTHR40942">
    <property type="match status" value="1"/>
</dbReference>
<evidence type="ECO:0000256" key="2">
    <source>
        <dbReference type="ARBA" id="ARBA00005419"/>
    </source>
</evidence>
<dbReference type="SUPFAM" id="SSF56300">
    <property type="entry name" value="Metallo-dependent phosphatases"/>
    <property type="match status" value="1"/>
</dbReference>
<evidence type="ECO:0000259" key="9">
    <source>
        <dbReference type="Pfam" id="PF00149"/>
    </source>
</evidence>
<dbReference type="InterPro" id="IPR004843">
    <property type="entry name" value="Calcineurin-like_PHP"/>
</dbReference>
<evidence type="ECO:0000313" key="10">
    <source>
        <dbReference type="EMBL" id="SVC10090.1"/>
    </source>
</evidence>
<dbReference type="GO" id="GO:0008803">
    <property type="term" value="F:bis(5'-nucleosyl)-tetraphosphatase (symmetrical) activity"/>
    <property type="evidence" value="ECO:0007669"/>
    <property type="project" value="UniProtKB-EC"/>
</dbReference>
<dbReference type="EC" id="3.6.1.41" evidence="3"/>
<accession>A0A382JD68</accession>
<proteinExistence type="inferred from homology"/>
<evidence type="ECO:0000256" key="5">
    <source>
        <dbReference type="ARBA" id="ARBA00031248"/>
    </source>
</evidence>
<dbReference type="PIRSF" id="PIRSF000903">
    <property type="entry name" value="B5n-ttraPtase_sm"/>
    <property type="match status" value="1"/>
</dbReference>
<dbReference type="InterPro" id="IPR004617">
    <property type="entry name" value="ApaH"/>
</dbReference>
<dbReference type="PANTHER" id="PTHR40942:SF4">
    <property type="entry name" value="CYTOCHROME C5"/>
    <property type="match status" value="1"/>
</dbReference>
<dbReference type="AlphaFoldDB" id="A0A382JD68"/>
<reference evidence="10" key="1">
    <citation type="submission" date="2018-05" db="EMBL/GenBank/DDBJ databases">
        <authorList>
            <person name="Lanie J.A."/>
            <person name="Ng W.-L."/>
            <person name="Kazmierczak K.M."/>
            <person name="Andrzejewski T.M."/>
            <person name="Davidsen T.M."/>
            <person name="Wayne K.J."/>
            <person name="Tettelin H."/>
            <person name="Glass J.I."/>
            <person name="Rusch D."/>
            <person name="Podicherti R."/>
            <person name="Tsui H.-C.T."/>
            <person name="Winkler M.E."/>
        </authorList>
    </citation>
    <scope>NUCLEOTIDE SEQUENCE</scope>
</reference>
<feature type="domain" description="Calcineurin-like phosphoesterase" evidence="9">
    <location>
        <begin position="1"/>
        <end position="165"/>
    </location>
</feature>
<organism evidence="10">
    <name type="scientific">marine metagenome</name>
    <dbReference type="NCBI Taxonomy" id="408172"/>
    <lineage>
        <taxon>unclassified sequences</taxon>
        <taxon>metagenomes</taxon>
        <taxon>ecological metagenomes</taxon>
    </lineage>
</organism>
<dbReference type="EMBL" id="UINC01073586">
    <property type="protein sequence ID" value="SVC10090.1"/>
    <property type="molecule type" value="Genomic_DNA"/>
</dbReference>
<dbReference type="InterPro" id="IPR029052">
    <property type="entry name" value="Metallo-depent_PP-like"/>
</dbReference>
<sequence>MTVFALGDIQGCYRELRALLEQVHYDSNKDSLWLTGDIINRGPDNVETLQFLMDQSNVQVVLGNHDLHFLAIASGIREQVKGDTLSDLLEHKELDTFTDWLRKQPLIRYDPDYGTLLVHAGVPGIWDLETAMARSDEVFNQLTNNNYRRFLQEMYGNKPSTWHNDLTGFARLRLITNFFTRMRFYRHPGEIELSQKQTQAPQGFKPWFDYRNPSLHKITILFGHWAALGCVQRPYLAGLDTGCVWGRHLTALRVEDGRRFKQQALP</sequence>
<evidence type="ECO:0000256" key="8">
    <source>
        <dbReference type="ARBA" id="ARBA00049417"/>
    </source>
</evidence>
<evidence type="ECO:0000256" key="1">
    <source>
        <dbReference type="ARBA" id="ARBA00003413"/>
    </source>
</evidence>
<evidence type="ECO:0000256" key="4">
    <source>
        <dbReference type="ARBA" id="ARBA00022801"/>
    </source>
</evidence>
<evidence type="ECO:0000256" key="7">
    <source>
        <dbReference type="ARBA" id="ARBA00033210"/>
    </source>
</evidence>
<comment type="function">
    <text evidence="1">Hydrolyzes diadenosine 5',5'''-P1,P4-tetraphosphate to yield ADP.</text>
</comment>
<keyword evidence="4" id="KW-0378">Hydrolase</keyword>
<protein>
    <recommendedName>
        <fullName evidence="3">bis(5'-nucleosyl)-tetraphosphatase (symmetrical)</fullName>
        <ecNumber evidence="3">3.6.1.41</ecNumber>
    </recommendedName>
    <alternativeName>
        <fullName evidence="6">Ap4A hydrolase</fullName>
    </alternativeName>
    <alternativeName>
        <fullName evidence="5">Diadenosine 5',5'''-P1,P4-tetraphosphate pyrophosphohydrolase</fullName>
    </alternativeName>
    <alternativeName>
        <fullName evidence="7">Diadenosine tetraphosphatase</fullName>
    </alternativeName>
</protein>